<reference evidence="1 2" key="1">
    <citation type="submission" date="2014-11" db="EMBL/GenBank/DDBJ databases">
        <authorList>
            <person name="Fedida A."/>
            <person name="Lindell D."/>
        </authorList>
    </citation>
    <scope>NUCLEOTIDE SEQUENCE [LARGE SCALE GENOMIC DNA]</scope>
</reference>
<keyword evidence="2" id="KW-1185">Reference proteome</keyword>
<dbReference type="Proteomes" id="UP000032135">
    <property type="component" value="Segment"/>
</dbReference>
<evidence type="ECO:0000313" key="1">
    <source>
        <dbReference type="EMBL" id="AJK27545.1"/>
    </source>
</evidence>
<name>A0A0C5AMW8_9CAUD</name>
<organism evidence="1 2">
    <name type="scientific">Cyanophage P-TIM40</name>
    <dbReference type="NCBI Taxonomy" id="1589733"/>
    <lineage>
        <taxon>Viruses</taxon>
        <taxon>Duplodnaviria</taxon>
        <taxon>Heunggongvirae</taxon>
        <taxon>Uroviricota</taxon>
        <taxon>Caudoviricetes</taxon>
        <taxon>Pantevenvirales</taxon>
        <taxon>Kyanoviridae</taxon>
        <taxon>Libanvirus</taxon>
        <taxon>Libanvirus ptim40</taxon>
    </lineage>
</organism>
<dbReference type="OrthoDB" id="26610at10239"/>
<sequence>MSAESHLENEDPMWKIHMRTLMKRKRNLQIAQTIDEVLHQYYVVERGIPVPQWKSNKNPQWWIDYLESLCQET</sequence>
<evidence type="ECO:0000313" key="2">
    <source>
        <dbReference type="Proteomes" id="UP000032135"/>
    </source>
</evidence>
<dbReference type="EMBL" id="KP211958">
    <property type="protein sequence ID" value="AJK27545.1"/>
    <property type="molecule type" value="Genomic_DNA"/>
</dbReference>
<protein>
    <submittedName>
        <fullName evidence="1">Uncharacterized protein</fullName>
    </submittedName>
</protein>
<proteinExistence type="predicted"/>
<gene>
    <name evidence="1" type="ORF">PTIM40_118</name>
</gene>
<dbReference type="KEGG" id="vg:26516663"/>
<dbReference type="GeneID" id="26516663"/>
<dbReference type="RefSeq" id="YP_009188193.1">
    <property type="nucleotide sequence ID" value="NC_028663.1"/>
</dbReference>
<accession>A0A0C5AMW8</accession>